<proteinExistence type="predicted"/>
<name>A0A2A6BIK2_PRIPA</name>
<evidence type="ECO:0000313" key="1">
    <source>
        <dbReference type="EnsemblMetazoa" id="PPA27137.1"/>
    </source>
</evidence>
<dbReference type="AlphaFoldDB" id="A0A2A6BIK2"/>
<reference evidence="2" key="1">
    <citation type="journal article" date="2008" name="Nat. Genet.">
        <title>The Pristionchus pacificus genome provides a unique perspective on nematode lifestyle and parasitism.</title>
        <authorList>
            <person name="Dieterich C."/>
            <person name="Clifton S.W."/>
            <person name="Schuster L.N."/>
            <person name="Chinwalla A."/>
            <person name="Delehaunty K."/>
            <person name="Dinkelacker I."/>
            <person name="Fulton L."/>
            <person name="Fulton R."/>
            <person name="Godfrey J."/>
            <person name="Minx P."/>
            <person name="Mitreva M."/>
            <person name="Roeseler W."/>
            <person name="Tian H."/>
            <person name="Witte H."/>
            <person name="Yang S.P."/>
            <person name="Wilson R.K."/>
            <person name="Sommer R.J."/>
        </authorList>
    </citation>
    <scope>NUCLEOTIDE SEQUENCE [LARGE SCALE GENOMIC DNA]</scope>
    <source>
        <strain evidence="2">PS312</strain>
    </source>
</reference>
<reference evidence="1" key="2">
    <citation type="submission" date="2022-06" db="UniProtKB">
        <authorList>
            <consortium name="EnsemblMetazoa"/>
        </authorList>
    </citation>
    <scope>IDENTIFICATION</scope>
    <source>
        <strain evidence="1">PS312</strain>
    </source>
</reference>
<accession>A0A8R1YI91</accession>
<organism evidence="1 2">
    <name type="scientific">Pristionchus pacificus</name>
    <name type="common">Parasitic nematode worm</name>
    <dbReference type="NCBI Taxonomy" id="54126"/>
    <lineage>
        <taxon>Eukaryota</taxon>
        <taxon>Metazoa</taxon>
        <taxon>Ecdysozoa</taxon>
        <taxon>Nematoda</taxon>
        <taxon>Chromadorea</taxon>
        <taxon>Rhabditida</taxon>
        <taxon>Rhabditina</taxon>
        <taxon>Diplogasteromorpha</taxon>
        <taxon>Diplogasteroidea</taxon>
        <taxon>Neodiplogasteridae</taxon>
        <taxon>Pristionchus</taxon>
    </lineage>
</organism>
<dbReference type="EnsemblMetazoa" id="PPA27137.1">
    <property type="protein sequence ID" value="PPA27137.1"/>
    <property type="gene ID" value="WBGene00116691"/>
</dbReference>
<evidence type="ECO:0000313" key="2">
    <source>
        <dbReference type="Proteomes" id="UP000005239"/>
    </source>
</evidence>
<protein>
    <submittedName>
        <fullName evidence="1">Uncharacterized protein</fullName>
    </submittedName>
</protein>
<sequence length="390" mass="43599">MRLRLASLVFLLLVLCSEFVVKCNETPREKASTEQATKNIEEIREKLHKSGSYVSIGAAAAVVLANGTIGEGDRKRMKNGVVCWFEQADQRALAESVQKTVYGDKELDEWDKLFERKYQMMMDVNCDEKPVSPAQPTPEWHCSCNQTRIATYCAALKFRNQIVEEGFQKGVCRDEAFETLNAAQEFGKYVHARLKKELLIFSSFPSFYLAPPLEHDDFGVADSVERITNESAVERAQLFCESIESTVWNALKTYFESDLFGEIRGEGSMEKQIEKVCNKSTVFKASKMGECMCNKADSFAVRGYCEIRAIANVFVDKGFLNCDTKSFDNSKKPEDKNGALCIAITGSNCEQKNHCGGQWFKGEKEEETTTMSAAAPTLLLAAALVVLLQG</sequence>
<accession>A0A2A6BIK2</accession>
<keyword evidence="2" id="KW-1185">Reference proteome</keyword>
<dbReference type="Proteomes" id="UP000005239">
    <property type="component" value="Unassembled WGS sequence"/>
</dbReference>
<gene>
    <name evidence="1" type="primary">WBGene00116691</name>
</gene>